<reference evidence="3" key="1">
    <citation type="submission" date="2015-09" db="EMBL/GenBank/DDBJ databases">
        <authorList>
            <person name="Daims H."/>
        </authorList>
    </citation>
    <scope>NUCLEOTIDE SEQUENCE [LARGE SCALE GENOMIC DNA]</scope>
</reference>
<dbReference type="STRING" id="1715989.NITINOP_0884"/>
<proteinExistence type="predicted"/>
<dbReference type="RefSeq" id="WP_062483520.1">
    <property type="nucleotide sequence ID" value="NZ_LN885086.1"/>
</dbReference>
<dbReference type="KEGG" id="nio:NITINOP_0884"/>
<evidence type="ECO:0000313" key="2">
    <source>
        <dbReference type="EMBL" id="CUQ65859.1"/>
    </source>
</evidence>
<sequence length="338" mass="38570">MFAKHLRRDKVDRGCSPFQGAVLALLFTVSLGCLQHGSHVSGSDSASEWRPWQVLDTRTGRMLSTSDWLNELTLYDVIYVGEEHYNAYHIEAALRILEHLRANGVKPVIGMEMFGWDGQGALDDYVSNKNLSKSDFLAQVRWTQNWGGAFEDYEPLVAFARTHSLSVRAMNPPRPLIRQIVKVGLAQARKDPEWQRWGLHQEEIVDDPAYRARILDQIQRCHGGGSKDHFQSMYEASMVRDEGMAMTIATSLDDLRRSQEKARRIIVSYTGGGHIQYGLPVPQRVARRFSGQIKQTTVYLMSFDGGKTDELREQMRERIADYIWLTPTSKKGPPQRCR</sequence>
<protein>
    <recommendedName>
        <fullName evidence="1">Haem-binding uptake Tiki superfamily ChaN domain-containing protein</fullName>
    </recommendedName>
</protein>
<dbReference type="Gene3D" id="3.40.50.11550">
    <property type="match status" value="1"/>
</dbReference>
<organism evidence="2 3">
    <name type="scientific">Candidatus Nitrospira inopinata</name>
    <dbReference type="NCBI Taxonomy" id="1715989"/>
    <lineage>
        <taxon>Bacteria</taxon>
        <taxon>Pseudomonadati</taxon>
        <taxon>Nitrospirota</taxon>
        <taxon>Nitrospiria</taxon>
        <taxon>Nitrospirales</taxon>
        <taxon>Nitrospiraceae</taxon>
        <taxon>Nitrospira</taxon>
    </lineage>
</organism>
<keyword evidence="3" id="KW-1185">Reference proteome</keyword>
<dbReference type="AlphaFoldDB" id="A0A0S4KN31"/>
<dbReference type="PROSITE" id="PS51257">
    <property type="entry name" value="PROKAR_LIPOPROTEIN"/>
    <property type="match status" value="1"/>
</dbReference>
<dbReference type="Pfam" id="PF04187">
    <property type="entry name" value="Cofac_haem_bdg"/>
    <property type="match status" value="1"/>
</dbReference>
<gene>
    <name evidence="2" type="ORF">NITINOP_0884</name>
</gene>
<dbReference type="SUPFAM" id="SSF159501">
    <property type="entry name" value="EreA/ChaN-like"/>
    <property type="match status" value="1"/>
</dbReference>
<dbReference type="EMBL" id="LN885086">
    <property type="protein sequence ID" value="CUQ65859.1"/>
    <property type="molecule type" value="Genomic_DNA"/>
</dbReference>
<dbReference type="OrthoDB" id="9795827at2"/>
<accession>A0A0S4KN31</accession>
<evidence type="ECO:0000259" key="1">
    <source>
        <dbReference type="Pfam" id="PF04187"/>
    </source>
</evidence>
<feature type="domain" description="Haem-binding uptake Tiki superfamily ChaN" evidence="1">
    <location>
        <begin position="69"/>
        <end position="285"/>
    </location>
</feature>
<evidence type="ECO:0000313" key="3">
    <source>
        <dbReference type="Proteomes" id="UP000066284"/>
    </source>
</evidence>
<dbReference type="CDD" id="cd14727">
    <property type="entry name" value="ChanN-like"/>
    <property type="match status" value="1"/>
</dbReference>
<dbReference type="InterPro" id="IPR007314">
    <property type="entry name" value="Cofac_haem-bd_dom"/>
</dbReference>
<name>A0A0S4KN31_9BACT</name>
<dbReference type="Proteomes" id="UP000066284">
    <property type="component" value="Chromosome 1"/>
</dbReference>